<dbReference type="PANTHER" id="PTHR34847">
    <property type="entry name" value="NODULATION PROTEIN U"/>
    <property type="match status" value="1"/>
</dbReference>
<protein>
    <submittedName>
        <fullName evidence="4">3-hydroxymethylcephem carbamoyltransferase</fullName>
    </submittedName>
</protein>
<evidence type="ECO:0000313" key="5">
    <source>
        <dbReference type="Proteomes" id="UP000515307"/>
    </source>
</evidence>
<dbReference type="InterPro" id="IPR031730">
    <property type="entry name" value="Carbam_trans_C"/>
</dbReference>
<dbReference type="Proteomes" id="UP000515307">
    <property type="component" value="Chromosome"/>
</dbReference>
<name>A0A7G7BMH3_9ACTN</name>
<evidence type="ECO:0000313" key="4">
    <source>
        <dbReference type="EMBL" id="QNE76538.1"/>
    </source>
</evidence>
<feature type="domain" description="Carbamoyltransferase C-terminal" evidence="3">
    <location>
        <begin position="351"/>
        <end position="516"/>
    </location>
</feature>
<dbReference type="InterPro" id="IPR038152">
    <property type="entry name" value="Carbam_trans_C_sf"/>
</dbReference>
<dbReference type="RefSeq" id="WP_185300007.1">
    <property type="nucleotide sequence ID" value="NZ_CP045702.1"/>
</dbReference>
<dbReference type="InterPro" id="IPR003696">
    <property type="entry name" value="Carbtransf_dom"/>
</dbReference>
<keyword evidence="5" id="KW-1185">Reference proteome</keyword>
<dbReference type="PANTHER" id="PTHR34847:SF1">
    <property type="entry name" value="NODULATION PROTEIN U"/>
    <property type="match status" value="1"/>
</dbReference>
<evidence type="ECO:0000259" key="3">
    <source>
        <dbReference type="Pfam" id="PF16861"/>
    </source>
</evidence>
<evidence type="ECO:0000259" key="2">
    <source>
        <dbReference type="Pfam" id="PF02543"/>
    </source>
</evidence>
<dbReference type="EMBL" id="CP045702">
    <property type="protein sequence ID" value="QNE76538.1"/>
    <property type="molecule type" value="Genomic_DNA"/>
</dbReference>
<organism evidence="4 5">
    <name type="scientific">Streptomyces finlayi</name>
    <dbReference type="NCBI Taxonomy" id="67296"/>
    <lineage>
        <taxon>Bacteria</taxon>
        <taxon>Bacillati</taxon>
        <taxon>Actinomycetota</taxon>
        <taxon>Actinomycetes</taxon>
        <taxon>Kitasatosporales</taxon>
        <taxon>Streptomycetaceae</taxon>
        <taxon>Streptomyces</taxon>
    </lineage>
</organism>
<dbReference type="Pfam" id="PF16861">
    <property type="entry name" value="Carbam_trans_C"/>
    <property type="match status" value="1"/>
</dbReference>
<dbReference type="Gene3D" id="3.30.420.40">
    <property type="match status" value="1"/>
</dbReference>
<gene>
    <name evidence="4" type="ORF">F0344_19625</name>
</gene>
<dbReference type="KEGG" id="sfiy:F0344_19625"/>
<proteinExistence type="inferred from homology"/>
<sequence>MLVFALKPGHDGTVAVIRDRQLLYSLESEKDSFGRYAAVNVNTILDIAEHVDQLPDVVALGGWREQGAMRHRSIGAGYDGLDALTQRPMRFFGKEVRLFSSSHERSHLMMALGMAPRGEHPLQTVLVWEGDTGAFYLVDQHFKVVKHIPVLTEPGGRFSFLFALADPSFPDEGALPRLNDAGKLMALAAYANPEDADADISATVDRLLKTDSVYPAPKKDFRDCALYNAGVESQVTKTAAALLTQRIFALFADAAREHLPAGTPLRISGGCGLNCDWNAEWANLGHFSSVFVPPCTNDSGSAIGTAIDALTTMTGDPYIDWNVYSGLDFVHDTRPEPALWQRTALDHRALAQALGQGRVVAWVQGRWEIGPRALGNRSLLAEPFRQDTKDLLNTIKQRETYRPIAPCCRIEDVDTVFDGAFEDPYMLYFRKVRRSSTVQAVTHVDGSARVQTVSRNSNRELHTLLSAFAAEHGVGVLCNTSLNFNGHGFINRMSDLVRYCEARGIHDMVVGDQWFQRLPQV</sequence>
<evidence type="ECO:0000256" key="1">
    <source>
        <dbReference type="ARBA" id="ARBA00006129"/>
    </source>
</evidence>
<comment type="similarity">
    <text evidence="1">Belongs to the NodU/CmcH family.</text>
</comment>
<dbReference type="Gene3D" id="3.90.870.20">
    <property type="entry name" value="Carbamoyltransferase, C-terminal domain"/>
    <property type="match status" value="1"/>
</dbReference>
<dbReference type="Pfam" id="PF02543">
    <property type="entry name" value="Carbam_trans_N"/>
    <property type="match status" value="1"/>
</dbReference>
<dbReference type="InterPro" id="IPR051338">
    <property type="entry name" value="NodU/CmcH_Carbamoyltrnsfr"/>
</dbReference>
<dbReference type="GO" id="GO:0016740">
    <property type="term" value="F:transferase activity"/>
    <property type="evidence" value="ECO:0007669"/>
    <property type="project" value="UniProtKB-KW"/>
</dbReference>
<feature type="domain" description="Carbamoyltransferase" evidence="2">
    <location>
        <begin position="221"/>
        <end position="307"/>
    </location>
</feature>
<dbReference type="AlphaFoldDB" id="A0A7G7BMH3"/>
<reference evidence="5" key="1">
    <citation type="submission" date="2019-10" db="EMBL/GenBank/DDBJ databases">
        <title>Antimicrobial potential of Antarctic Bacteria.</title>
        <authorList>
            <person name="Benaud N."/>
            <person name="Edwards R.J."/>
            <person name="Ferrari B.C."/>
        </authorList>
    </citation>
    <scope>NUCLEOTIDE SEQUENCE [LARGE SCALE GENOMIC DNA]</scope>
    <source>
        <strain evidence="5">NBSH44</strain>
    </source>
</reference>
<accession>A0A7G7BMH3</accession>
<keyword evidence="4" id="KW-0808">Transferase</keyword>